<gene>
    <name evidence="1" type="ORF">LCGC14_0481860</name>
</gene>
<accession>A0A0F9UWA1</accession>
<name>A0A0F9UWA1_9ZZZZ</name>
<comment type="caution">
    <text evidence="1">The sequence shown here is derived from an EMBL/GenBank/DDBJ whole genome shotgun (WGS) entry which is preliminary data.</text>
</comment>
<sequence>MQIKRTFAVVPLSKASGHGVVRDVELFGTEERAIAHARRSLGLDTTRTGFVVYQATTLVQWATQPIDVCTIGDDGEILPCGD</sequence>
<dbReference type="AlphaFoldDB" id="A0A0F9UWA1"/>
<protein>
    <submittedName>
        <fullName evidence="1">Uncharacterized protein</fullName>
    </submittedName>
</protein>
<proteinExistence type="predicted"/>
<evidence type="ECO:0000313" key="1">
    <source>
        <dbReference type="EMBL" id="KKN65466.1"/>
    </source>
</evidence>
<reference evidence="1" key="1">
    <citation type="journal article" date="2015" name="Nature">
        <title>Complex archaea that bridge the gap between prokaryotes and eukaryotes.</title>
        <authorList>
            <person name="Spang A."/>
            <person name="Saw J.H."/>
            <person name="Jorgensen S.L."/>
            <person name="Zaremba-Niedzwiedzka K."/>
            <person name="Martijn J."/>
            <person name="Lind A.E."/>
            <person name="van Eijk R."/>
            <person name="Schleper C."/>
            <person name="Guy L."/>
            <person name="Ettema T.J."/>
        </authorList>
    </citation>
    <scope>NUCLEOTIDE SEQUENCE</scope>
</reference>
<organism evidence="1">
    <name type="scientific">marine sediment metagenome</name>
    <dbReference type="NCBI Taxonomy" id="412755"/>
    <lineage>
        <taxon>unclassified sequences</taxon>
        <taxon>metagenomes</taxon>
        <taxon>ecological metagenomes</taxon>
    </lineage>
</organism>
<dbReference type="EMBL" id="LAZR01000524">
    <property type="protein sequence ID" value="KKN65466.1"/>
    <property type="molecule type" value="Genomic_DNA"/>
</dbReference>